<dbReference type="AlphaFoldDB" id="A0A4Y9A6J1"/>
<dbReference type="Proteomes" id="UP000298484">
    <property type="component" value="Unassembled WGS sequence"/>
</dbReference>
<evidence type="ECO:0000256" key="2">
    <source>
        <dbReference type="SAM" id="Phobius"/>
    </source>
</evidence>
<evidence type="ECO:0000313" key="4">
    <source>
        <dbReference type="EMBL" id="TFJ91278.1"/>
    </source>
</evidence>
<dbReference type="Gene3D" id="2.60.200.20">
    <property type="match status" value="1"/>
</dbReference>
<protein>
    <submittedName>
        <fullName evidence="4">FHA domain-containing protein</fullName>
    </submittedName>
</protein>
<dbReference type="Pfam" id="PF19909">
    <property type="entry name" value="DUF6382"/>
    <property type="match status" value="1"/>
</dbReference>
<gene>
    <name evidence="4" type="ORF">E4U82_18470</name>
</gene>
<dbReference type="Pfam" id="PF00498">
    <property type="entry name" value="FHA"/>
    <property type="match status" value="1"/>
</dbReference>
<dbReference type="InterPro" id="IPR008984">
    <property type="entry name" value="SMAD_FHA_dom_sf"/>
</dbReference>
<evidence type="ECO:0000256" key="1">
    <source>
        <dbReference type="SAM" id="MobiDB-lite"/>
    </source>
</evidence>
<organism evidence="4 5">
    <name type="scientific">Lentibacillus salicampi</name>
    <dbReference type="NCBI Taxonomy" id="175306"/>
    <lineage>
        <taxon>Bacteria</taxon>
        <taxon>Bacillati</taxon>
        <taxon>Bacillota</taxon>
        <taxon>Bacilli</taxon>
        <taxon>Bacillales</taxon>
        <taxon>Bacillaceae</taxon>
        <taxon>Lentibacillus</taxon>
    </lineage>
</organism>
<comment type="caution">
    <text evidence="4">The sequence shown here is derived from an EMBL/GenBank/DDBJ whole genome shotgun (WGS) entry which is preliminary data.</text>
</comment>
<name>A0A4Y9A6J1_9BACI</name>
<feature type="region of interest" description="Disordered" evidence="1">
    <location>
        <begin position="298"/>
        <end position="333"/>
    </location>
</feature>
<dbReference type="EMBL" id="SRHY01000061">
    <property type="protein sequence ID" value="TFJ91278.1"/>
    <property type="molecule type" value="Genomic_DNA"/>
</dbReference>
<feature type="compositionally biased region" description="Basic and acidic residues" evidence="1">
    <location>
        <begin position="303"/>
        <end position="312"/>
    </location>
</feature>
<sequence length="486" mass="55917">MSTQLDDFLIEYVESNGAYLKLQKRQDEGFKQGDFQELQLKMIQSNNIPRLLPMSFEDVNNRITVFYKIEGLRQLRPLTKEHPLSMQEYYALFINIIQALQDSNNNMLTDQHFALNEEYIYVGSGFHDVYLTYLPLKQINDSTSVYESLKKLLLNLASEVQGLNGKQFKMILNYIKDPGFSLQGIKQLLSQLQDKQQDDVSEENGQEEDSNHQEEYKVKKVRSLPPLERKMKIYSVLIGVLLLAGVWKLYEGSSSLLMLIISTVLSLAVLGGVLIYWFVWRPGVEPIITEKEVKVKKKQNKPKQIEERKTETGSKSYVTQSAEQTKQDNNQQTKTDLELYQQESASTINSTIDSNAITDQPNEQVYDETMLLDESEMVSEPNIRKAENFLLVDREGTEERIELDADNFVIGRAEKGTNFVEKGIGVSRMHIEFIKLSDTYGLKDLGAKNGTYINQEKIIPYKIHELADEDEVQIGKTVYTYRVSYD</sequence>
<keyword evidence="5" id="KW-1185">Reference proteome</keyword>
<evidence type="ECO:0000313" key="5">
    <source>
        <dbReference type="Proteomes" id="UP000298484"/>
    </source>
</evidence>
<proteinExistence type="predicted"/>
<dbReference type="OrthoDB" id="9783862at2"/>
<keyword evidence="2" id="KW-0472">Membrane</keyword>
<dbReference type="CDD" id="cd00060">
    <property type="entry name" value="FHA"/>
    <property type="match status" value="1"/>
</dbReference>
<feature type="transmembrane region" description="Helical" evidence="2">
    <location>
        <begin position="233"/>
        <end position="250"/>
    </location>
</feature>
<keyword evidence="2" id="KW-1133">Transmembrane helix</keyword>
<dbReference type="RefSeq" id="WP_135111721.1">
    <property type="nucleotide sequence ID" value="NZ_SRHY01000061.1"/>
</dbReference>
<dbReference type="InterPro" id="IPR000253">
    <property type="entry name" value="FHA_dom"/>
</dbReference>
<feature type="domain" description="FHA" evidence="3">
    <location>
        <begin position="408"/>
        <end position="458"/>
    </location>
</feature>
<reference evidence="4 5" key="1">
    <citation type="submission" date="2019-03" db="EMBL/GenBank/DDBJ databases">
        <title>Genome sequence of Lentibacillus salicampi ATCC BAA-719.</title>
        <authorList>
            <person name="Maclea K.S."/>
            <person name="Simoes Junior M."/>
        </authorList>
    </citation>
    <scope>NUCLEOTIDE SEQUENCE [LARGE SCALE GENOMIC DNA]</scope>
    <source>
        <strain evidence="4 5">ATCC BAA-719</strain>
    </source>
</reference>
<evidence type="ECO:0000259" key="3">
    <source>
        <dbReference type="PROSITE" id="PS50006"/>
    </source>
</evidence>
<dbReference type="SUPFAM" id="SSF49879">
    <property type="entry name" value="SMAD/FHA domain"/>
    <property type="match status" value="1"/>
</dbReference>
<dbReference type="InterPro" id="IPR045962">
    <property type="entry name" value="DUF6382"/>
</dbReference>
<feature type="transmembrane region" description="Helical" evidence="2">
    <location>
        <begin position="256"/>
        <end position="279"/>
    </location>
</feature>
<feature type="compositionally biased region" description="Acidic residues" evidence="1">
    <location>
        <begin position="199"/>
        <end position="208"/>
    </location>
</feature>
<feature type="region of interest" description="Disordered" evidence="1">
    <location>
        <begin position="197"/>
        <end position="217"/>
    </location>
</feature>
<dbReference type="PROSITE" id="PS50006">
    <property type="entry name" value="FHA_DOMAIN"/>
    <property type="match status" value="1"/>
</dbReference>
<dbReference type="SMART" id="SM00240">
    <property type="entry name" value="FHA"/>
    <property type="match status" value="1"/>
</dbReference>
<feature type="compositionally biased region" description="Polar residues" evidence="1">
    <location>
        <begin position="313"/>
        <end position="323"/>
    </location>
</feature>
<keyword evidence="2" id="KW-0812">Transmembrane</keyword>
<accession>A0A4Y9A6J1</accession>